<dbReference type="PRINTS" id="PR00759">
    <property type="entry name" value="BASICPTASE"/>
</dbReference>
<proteinExistence type="predicted"/>
<evidence type="ECO:0000313" key="10">
    <source>
        <dbReference type="EMBL" id="JAP80026.1"/>
    </source>
</evidence>
<feature type="compositionally biased region" description="Basic and acidic residues" evidence="7">
    <location>
        <begin position="45"/>
        <end position="57"/>
    </location>
</feature>
<evidence type="ECO:0000256" key="7">
    <source>
        <dbReference type="SAM" id="MobiDB-lite"/>
    </source>
</evidence>
<evidence type="ECO:0000259" key="9">
    <source>
        <dbReference type="PROSITE" id="PS50279"/>
    </source>
</evidence>
<dbReference type="CDD" id="cd22638">
    <property type="entry name" value="Kunitz_amblin-like"/>
    <property type="match status" value="1"/>
</dbReference>
<dbReference type="GO" id="GO:0004867">
    <property type="term" value="F:serine-type endopeptidase inhibitor activity"/>
    <property type="evidence" value="ECO:0007669"/>
    <property type="project" value="UniProtKB-KW"/>
</dbReference>
<comment type="subcellular location">
    <subcellularLocation>
        <location evidence="1">Secreted</location>
    </subcellularLocation>
</comment>
<reference evidence="10" key="1">
    <citation type="journal article" date="2016" name="Ticks Tick Borne Dis.">
        <title>De novo assembly and annotation of the salivary gland transcriptome of Rhipicephalus appendiculatus male and female ticks during blood feeding.</title>
        <authorList>
            <person name="de Castro M.H."/>
            <person name="de Klerk D."/>
            <person name="Pienaar R."/>
            <person name="Latif A.A."/>
            <person name="Rees D.J."/>
            <person name="Mans B.J."/>
        </authorList>
    </citation>
    <scope>NUCLEOTIDE SEQUENCE</scope>
    <source>
        <tissue evidence="10">Salivary glands</tissue>
    </source>
</reference>
<dbReference type="PROSITE" id="PS50279">
    <property type="entry name" value="BPTI_KUNITZ_2"/>
    <property type="match status" value="2"/>
</dbReference>
<feature type="domain" description="BPTI/Kunitz inhibitor" evidence="9">
    <location>
        <begin position="114"/>
        <end position="164"/>
    </location>
</feature>
<accession>A0A131YPJ4</accession>
<evidence type="ECO:0000256" key="5">
    <source>
        <dbReference type="ARBA" id="ARBA00022900"/>
    </source>
</evidence>
<evidence type="ECO:0000256" key="4">
    <source>
        <dbReference type="ARBA" id="ARBA00022737"/>
    </source>
</evidence>
<protein>
    <submittedName>
        <fullName evidence="10">Pancreatic trypsin inhibitor</fullName>
    </submittedName>
</protein>
<evidence type="ECO:0000256" key="3">
    <source>
        <dbReference type="ARBA" id="ARBA00022690"/>
    </source>
</evidence>
<feature type="signal peptide" evidence="8">
    <location>
        <begin position="1"/>
        <end position="16"/>
    </location>
</feature>
<dbReference type="EMBL" id="GEDV01008531">
    <property type="protein sequence ID" value="JAP80026.1"/>
    <property type="molecule type" value="Transcribed_RNA"/>
</dbReference>
<evidence type="ECO:0000256" key="1">
    <source>
        <dbReference type="ARBA" id="ARBA00004613"/>
    </source>
</evidence>
<keyword evidence="4" id="KW-0677">Repeat</keyword>
<dbReference type="Gene3D" id="4.10.410.10">
    <property type="entry name" value="Pancreatic trypsin inhibitor Kunitz domain"/>
    <property type="match status" value="2"/>
</dbReference>
<dbReference type="PROSITE" id="PS00280">
    <property type="entry name" value="BPTI_KUNITZ_1"/>
    <property type="match status" value="1"/>
</dbReference>
<dbReference type="GO" id="GO:0005576">
    <property type="term" value="C:extracellular region"/>
    <property type="evidence" value="ECO:0007669"/>
    <property type="project" value="UniProtKB-SubCell"/>
</dbReference>
<evidence type="ECO:0000256" key="6">
    <source>
        <dbReference type="ARBA" id="ARBA00023157"/>
    </source>
</evidence>
<keyword evidence="8" id="KW-0732">Signal</keyword>
<dbReference type="SMART" id="SM00131">
    <property type="entry name" value="KU"/>
    <property type="match status" value="2"/>
</dbReference>
<evidence type="ECO:0000256" key="2">
    <source>
        <dbReference type="ARBA" id="ARBA00022525"/>
    </source>
</evidence>
<feature type="chain" id="PRO_5007285725" evidence="8">
    <location>
        <begin position="17"/>
        <end position="179"/>
    </location>
</feature>
<dbReference type="InterPro" id="IPR002223">
    <property type="entry name" value="Kunitz_BPTI"/>
</dbReference>
<feature type="domain" description="BPTI/Kunitz inhibitor" evidence="9">
    <location>
        <begin position="54"/>
        <end position="104"/>
    </location>
</feature>
<dbReference type="AlphaFoldDB" id="A0A131YPJ4"/>
<dbReference type="PANTHER" id="PTHR10083">
    <property type="entry name" value="KUNITZ-TYPE PROTEASE INHIBITOR-RELATED"/>
    <property type="match status" value="1"/>
</dbReference>
<name>A0A131YPJ4_RHIAP</name>
<keyword evidence="3" id="KW-0646">Protease inhibitor</keyword>
<feature type="region of interest" description="Disordered" evidence="7">
    <location>
        <begin position="35"/>
        <end position="57"/>
    </location>
</feature>
<dbReference type="SUPFAM" id="SSF57362">
    <property type="entry name" value="BPTI-like"/>
    <property type="match status" value="2"/>
</dbReference>
<dbReference type="FunFam" id="4.10.410.10:FF:000020">
    <property type="entry name" value="Collagen, type VI, alpha 3"/>
    <property type="match status" value="1"/>
</dbReference>
<keyword evidence="2" id="KW-0964">Secreted</keyword>
<keyword evidence="5" id="KW-0722">Serine protease inhibitor</keyword>
<dbReference type="InterPro" id="IPR050098">
    <property type="entry name" value="TFPI/VKTCI-like"/>
</dbReference>
<dbReference type="Pfam" id="PF00014">
    <property type="entry name" value="Kunitz_BPTI"/>
    <property type="match status" value="2"/>
</dbReference>
<keyword evidence="6" id="KW-1015">Disulfide bond</keyword>
<dbReference type="InterPro" id="IPR020901">
    <property type="entry name" value="Prtase_inh_Kunz-CS"/>
</dbReference>
<evidence type="ECO:0000256" key="8">
    <source>
        <dbReference type="SAM" id="SignalP"/>
    </source>
</evidence>
<dbReference type="InterPro" id="IPR036880">
    <property type="entry name" value="Kunitz_BPTI_sf"/>
</dbReference>
<sequence length="179" mass="20076">MLLSSCILIASVLCAAGDIGRNLASSRRQMANDFSHAEQNTTKLDNSKKASRQCEKRPDPGLCRAYQPTWYHDRKHKACKMFIYGGCGGNANQFPSEHKCQQACLPKERQQPICSPKPTQGRCNISQHSWYFESSMATCTRYSSGLCPSGANKFQSCQKCLKTCTNLKAKETCRILMEY</sequence>
<organism evidence="10">
    <name type="scientific">Rhipicephalus appendiculatus</name>
    <name type="common">Brown ear tick</name>
    <dbReference type="NCBI Taxonomy" id="34631"/>
    <lineage>
        <taxon>Eukaryota</taxon>
        <taxon>Metazoa</taxon>
        <taxon>Ecdysozoa</taxon>
        <taxon>Arthropoda</taxon>
        <taxon>Chelicerata</taxon>
        <taxon>Arachnida</taxon>
        <taxon>Acari</taxon>
        <taxon>Parasitiformes</taxon>
        <taxon>Ixodida</taxon>
        <taxon>Ixodoidea</taxon>
        <taxon>Ixodidae</taxon>
        <taxon>Rhipicephalinae</taxon>
        <taxon>Rhipicephalus</taxon>
        <taxon>Rhipicephalus</taxon>
    </lineage>
</organism>